<comment type="caution">
    <text evidence="5">The sequence shown here is derived from an EMBL/GenBank/DDBJ whole genome shotgun (WGS) entry which is preliminary data.</text>
</comment>
<reference evidence="5 6" key="1">
    <citation type="journal article" date="2021" name="bioRxiv">
        <title>Unique metabolic strategies in Hadean analogues reveal hints for primordial physiology.</title>
        <authorList>
            <person name="Nobu M.K."/>
            <person name="Nakai R."/>
            <person name="Tamazawa S."/>
            <person name="Mori H."/>
            <person name="Toyoda A."/>
            <person name="Ijiri A."/>
            <person name="Suzuki S."/>
            <person name="Kurokawa K."/>
            <person name="Kamagata Y."/>
            <person name="Tamaki H."/>
        </authorList>
    </citation>
    <scope>NUCLEOTIDE SEQUENCE [LARGE SCALE GENOMIC DNA]</scope>
    <source>
        <strain evidence="5">BS525</strain>
    </source>
</reference>
<dbReference type="PROSITE" id="PS00198">
    <property type="entry name" value="4FE4S_FER_1"/>
    <property type="match status" value="1"/>
</dbReference>
<dbReference type="GO" id="GO:0046872">
    <property type="term" value="F:metal ion binding"/>
    <property type="evidence" value="ECO:0007669"/>
    <property type="project" value="UniProtKB-KW"/>
</dbReference>
<dbReference type="PANTHER" id="PTHR43122">
    <property type="entry name" value="FERREDOXIN SUBUNIT OF PYRUVATE:FLAVODOXIN OXIDOREDUCTASE-RELATED"/>
    <property type="match status" value="1"/>
</dbReference>
<dbReference type="SUPFAM" id="SSF54862">
    <property type="entry name" value="4Fe-4S ferredoxins"/>
    <property type="match status" value="1"/>
</dbReference>
<sequence>MSKLVIREEFCKACGICIEHCPPKVLGLSNRVNSKGYNSIELVDEEGCITCGFCYLVCPDLVIDVYKPEKKKGE</sequence>
<protein>
    <submittedName>
        <fullName evidence="5">NAD(P)H-quinone oxidoreductase subunit I, chloroplastic</fullName>
        <ecNumber evidence="5">1.6.5.11</ecNumber>
    </submittedName>
</protein>
<dbReference type="Gene3D" id="3.30.70.20">
    <property type="match status" value="1"/>
</dbReference>
<evidence type="ECO:0000256" key="3">
    <source>
        <dbReference type="ARBA" id="ARBA00023014"/>
    </source>
</evidence>
<keyword evidence="3" id="KW-0411">Iron-sulfur</keyword>
<keyword evidence="1" id="KW-0479">Metal-binding</keyword>
<evidence type="ECO:0000256" key="1">
    <source>
        <dbReference type="ARBA" id="ARBA00022723"/>
    </source>
</evidence>
<name>A0A9E2F0D3_PSYF1</name>
<organism evidence="5 6">
    <name type="scientific">Psychracetigena formicireducens</name>
    <dbReference type="NCBI Taxonomy" id="2986056"/>
    <lineage>
        <taxon>Bacteria</taxon>
        <taxon>Bacillati</taxon>
        <taxon>Candidatus Lithacetigenota</taxon>
        <taxon>Candidatus Psychracetigena</taxon>
    </lineage>
</organism>
<evidence type="ECO:0000313" key="6">
    <source>
        <dbReference type="Proteomes" id="UP000811545"/>
    </source>
</evidence>
<dbReference type="GO" id="GO:0016491">
    <property type="term" value="F:oxidoreductase activity"/>
    <property type="evidence" value="ECO:0007669"/>
    <property type="project" value="UniProtKB-KW"/>
</dbReference>
<dbReference type="Proteomes" id="UP000811545">
    <property type="component" value="Unassembled WGS sequence"/>
</dbReference>
<dbReference type="EC" id="1.6.5.11" evidence="5"/>
<dbReference type="EMBL" id="QLTW01000001">
    <property type="protein sequence ID" value="MBT9144209.1"/>
    <property type="molecule type" value="Genomic_DNA"/>
</dbReference>
<dbReference type="PANTHER" id="PTHR43122:SF2">
    <property type="entry name" value="FERREDOXIN SUBUNIT OF PYRUVATE:FLAVODOXIN OXIDOREDUCTASE"/>
    <property type="match status" value="1"/>
</dbReference>
<evidence type="ECO:0000259" key="4">
    <source>
        <dbReference type="PROSITE" id="PS51379"/>
    </source>
</evidence>
<dbReference type="Pfam" id="PF12838">
    <property type="entry name" value="Fer4_7"/>
    <property type="match status" value="1"/>
</dbReference>
<feature type="domain" description="4Fe-4S ferredoxin-type" evidence="4">
    <location>
        <begin position="2"/>
        <end position="31"/>
    </location>
</feature>
<dbReference type="PROSITE" id="PS51379">
    <property type="entry name" value="4FE4S_FER_2"/>
    <property type="match status" value="2"/>
</dbReference>
<proteinExistence type="predicted"/>
<dbReference type="AlphaFoldDB" id="A0A9E2F0D3"/>
<evidence type="ECO:0000313" key="5">
    <source>
        <dbReference type="EMBL" id="MBT9144209.1"/>
    </source>
</evidence>
<keyword evidence="5" id="KW-0560">Oxidoreductase</keyword>
<dbReference type="GO" id="GO:0051536">
    <property type="term" value="F:iron-sulfur cluster binding"/>
    <property type="evidence" value="ECO:0007669"/>
    <property type="project" value="UniProtKB-KW"/>
</dbReference>
<keyword evidence="2" id="KW-0408">Iron</keyword>
<feature type="domain" description="4Fe-4S ferredoxin-type" evidence="4">
    <location>
        <begin position="39"/>
        <end position="68"/>
    </location>
</feature>
<gene>
    <name evidence="5" type="primary">ndhI_1</name>
    <name evidence="5" type="ORF">DDT42_00041</name>
</gene>
<evidence type="ECO:0000256" key="2">
    <source>
        <dbReference type="ARBA" id="ARBA00023004"/>
    </source>
</evidence>
<dbReference type="InterPro" id="IPR017896">
    <property type="entry name" value="4Fe4S_Fe-S-bd"/>
</dbReference>
<dbReference type="InterPro" id="IPR017900">
    <property type="entry name" value="4Fe4S_Fe_S_CS"/>
</dbReference>
<accession>A0A9E2F0D3</accession>